<feature type="chain" id="PRO_5038701453" evidence="1">
    <location>
        <begin position="21"/>
        <end position="475"/>
    </location>
</feature>
<dbReference type="PROSITE" id="PS51257">
    <property type="entry name" value="PROKAR_LIPOPROTEIN"/>
    <property type="match status" value="1"/>
</dbReference>
<keyword evidence="1" id="KW-0732">Signal</keyword>
<reference evidence="3" key="2">
    <citation type="submission" date="2021-04" db="EMBL/GenBank/DDBJ databases">
        <authorList>
            <person name="Gilroy R."/>
        </authorList>
    </citation>
    <scope>NUCLEOTIDE SEQUENCE</scope>
    <source>
        <strain evidence="3">5134</strain>
    </source>
</reference>
<evidence type="ECO:0000313" key="4">
    <source>
        <dbReference type="Proteomes" id="UP000886844"/>
    </source>
</evidence>
<dbReference type="AlphaFoldDB" id="A0A9D1YZ93"/>
<evidence type="ECO:0000259" key="2">
    <source>
        <dbReference type="Pfam" id="PF14322"/>
    </source>
</evidence>
<evidence type="ECO:0000256" key="1">
    <source>
        <dbReference type="SAM" id="SignalP"/>
    </source>
</evidence>
<organism evidence="3 4">
    <name type="scientific">Candidatus Alistipes intestinigallinarum</name>
    <dbReference type="NCBI Taxonomy" id="2838440"/>
    <lineage>
        <taxon>Bacteria</taxon>
        <taxon>Pseudomonadati</taxon>
        <taxon>Bacteroidota</taxon>
        <taxon>Bacteroidia</taxon>
        <taxon>Bacteroidales</taxon>
        <taxon>Rikenellaceae</taxon>
        <taxon>Alistipes</taxon>
    </lineage>
</organism>
<feature type="signal peptide" evidence="1">
    <location>
        <begin position="1"/>
        <end position="20"/>
    </location>
</feature>
<protein>
    <submittedName>
        <fullName evidence="3">RagB/SusD family nutrient uptake outer membrane protein</fullName>
    </submittedName>
</protein>
<feature type="domain" description="SusD-like N-terminal" evidence="2">
    <location>
        <begin position="21"/>
        <end position="167"/>
    </location>
</feature>
<dbReference type="Proteomes" id="UP000886844">
    <property type="component" value="Unassembled WGS sequence"/>
</dbReference>
<sequence>MKKYRHIMVALTALVSVSCADWLDVQPSDQVSEETAFGSVAGFRQTLNGVYVELNSDNLYGKALSCGMIEVLAQRYDVSEEFTRYYPFTEYDYTGATAQDQISSIWETAYTLIANVNKILENCEKRRGTVLSDEYYHIIKGEALALRALLHFDLFRLFGPVYAGNETLTSIPYYTAFSLNVAPSLQASEFMENVIIDLENALVELKDDPVITNGVAGKTGDSFLAYRNLRMNYYAVEALLARASMYIGDTKRAEELSQDIIDQHDRSSHFPFITSQQITASEPDRIFSTEILFGLQNLNVDLLYSSLFDASRLKSESLLAPRSTIISSLYTNINDYRYRTSLRTTAEVGGTNFSVFQKYMGGDSLYMQMIPMLRISEMYYIKAEIQLGKGQDADAMQTLTEFLKHRGVDTPGILTPQALLDDEYRKEFFGEGQLFFYYKRLNRTSIPNATSTSGTVSMSSAEYVLPIPDGETQYN</sequence>
<proteinExistence type="predicted"/>
<dbReference type="InterPro" id="IPR033985">
    <property type="entry name" value="SusD-like_N"/>
</dbReference>
<gene>
    <name evidence="3" type="ORF">H9828_01015</name>
</gene>
<reference evidence="3" key="1">
    <citation type="journal article" date="2021" name="PeerJ">
        <title>Extensive microbial diversity within the chicken gut microbiome revealed by metagenomics and culture.</title>
        <authorList>
            <person name="Gilroy R."/>
            <person name="Ravi A."/>
            <person name="Getino M."/>
            <person name="Pursley I."/>
            <person name="Horton D.L."/>
            <person name="Alikhan N.F."/>
            <person name="Baker D."/>
            <person name="Gharbi K."/>
            <person name="Hall N."/>
            <person name="Watson M."/>
            <person name="Adriaenssens E.M."/>
            <person name="Foster-Nyarko E."/>
            <person name="Jarju S."/>
            <person name="Secka A."/>
            <person name="Antonio M."/>
            <person name="Oren A."/>
            <person name="Chaudhuri R.R."/>
            <person name="La Ragione R."/>
            <person name="Hildebrand F."/>
            <person name="Pallen M.J."/>
        </authorList>
    </citation>
    <scope>NUCLEOTIDE SEQUENCE</scope>
    <source>
        <strain evidence="3">5134</strain>
    </source>
</reference>
<dbReference type="InterPro" id="IPR011990">
    <property type="entry name" value="TPR-like_helical_dom_sf"/>
</dbReference>
<name>A0A9D1YZ93_9BACT</name>
<dbReference type="EMBL" id="DXDA01000007">
    <property type="protein sequence ID" value="HIY67978.1"/>
    <property type="molecule type" value="Genomic_DNA"/>
</dbReference>
<dbReference type="Pfam" id="PF14322">
    <property type="entry name" value="SusD-like_3"/>
    <property type="match status" value="1"/>
</dbReference>
<dbReference type="Gene3D" id="1.25.40.900">
    <property type="match status" value="1"/>
</dbReference>
<dbReference type="SUPFAM" id="SSF48452">
    <property type="entry name" value="TPR-like"/>
    <property type="match status" value="1"/>
</dbReference>
<dbReference type="Gene3D" id="1.25.40.390">
    <property type="match status" value="1"/>
</dbReference>
<evidence type="ECO:0000313" key="3">
    <source>
        <dbReference type="EMBL" id="HIY67978.1"/>
    </source>
</evidence>
<accession>A0A9D1YZ93</accession>
<comment type="caution">
    <text evidence="3">The sequence shown here is derived from an EMBL/GenBank/DDBJ whole genome shotgun (WGS) entry which is preliminary data.</text>
</comment>
<dbReference type="Gene3D" id="2.20.20.130">
    <property type="match status" value="1"/>
</dbReference>